<keyword evidence="2" id="KW-1185">Reference proteome</keyword>
<proteinExistence type="predicted"/>
<name>A0A3S5CUP1_9PLAT</name>
<evidence type="ECO:0000313" key="1">
    <source>
        <dbReference type="EMBL" id="VEL38696.1"/>
    </source>
</evidence>
<gene>
    <name evidence="1" type="ORF">PXEA_LOCUS32136</name>
</gene>
<dbReference type="Proteomes" id="UP000784294">
    <property type="component" value="Unassembled WGS sequence"/>
</dbReference>
<evidence type="ECO:0000313" key="2">
    <source>
        <dbReference type="Proteomes" id="UP000784294"/>
    </source>
</evidence>
<dbReference type="EMBL" id="CAAALY010258681">
    <property type="protein sequence ID" value="VEL38696.1"/>
    <property type="molecule type" value="Genomic_DNA"/>
</dbReference>
<protein>
    <submittedName>
        <fullName evidence="1">Uncharacterized protein</fullName>
    </submittedName>
</protein>
<reference evidence="1" key="1">
    <citation type="submission" date="2018-11" db="EMBL/GenBank/DDBJ databases">
        <authorList>
            <consortium name="Pathogen Informatics"/>
        </authorList>
    </citation>
    <scope>NUCLEOTIDE SEQUENCE</scope>
</reference>
<accession>A0A3S5CUP1</accession>
<dbReference type="AlphaFoldDB" id="A0A3S5CUP1"/>
<organism evidence="1 2">
    <name type="scientific">Protopolystoma xenopodis</name>
    <dbReference type="NCBI Taxonomy" id="117903"/>
    <lineage>
        <taxon>Eukaryota</taxon>
        <taxon>Metazoa</taxon>
        <taxon>Spiralia</taxon>
        <taxon>Lophotrochozoa</taxon>
        <taxon>Platyhelminthes</taxon>
        <taxon>Monogenea</taxon>
        <taxon>Polyopisthocotylea</taxon>
        <taxon>Polystomatidea</taxon>
        <taxon>Polystomatidae</taxon>
        <taxon>Protopolystoma</taxon>
    </lineage>
</organism>
<comment type="caution">
    <text evidence="1">The sequence shown here is derived from an EMBL/GenBank/DDBJ whole genome shotgun (WGS) entry which is preliminary data.</text>
</comment>
<sequence>MSITMGQTKSQHRFILATEMQAKNFLSESSNLTSKAICLRLPMEPTFKLFPANYVFQVQSRVTTNHYWSHGPFDPSEAPRSVVTRGIIKEGKMTS</sequence>